<feature type="compositionally biased region" description="Basic and acidic residues" evidence="1">
    <location>
        <begin position="8"/>
        <end position="19"/>
    </location>
</feature>
<keyword evidence="3" id="KW-1185">Reference proteome</keyword>
<dbReference type="Proteomes" id="UP000298652">
    <property type="component" value="Chromosome 9"/>
</dbReference>
<dbReference type="Gramene" id="TKV90722">
    <property type="protein sequence ID" value="TKV90722"/>
    <property type="gene ID" value="SEVIR_9G047333v2"/>
</dbReference>
<evidence type="ECO:0000313" key="2">
    <source>
        <dbReference type="EMBL" id="TKV90722.1"/>
    </source>
</evidence>
<organism evidence="2 3">
    <name type="scientific">Setaria viridis</name>
    <name type="common">Green bristlegrass</name>
    <name type="synonym">Setaria italica subsp. viridis</name>
    <dbReference type="NCBI Taxonomy" id="4556"/>
    <lineage>
        <taxon>Eukaryota</taxon>
        <taxon>Viridiplantae</taxon>
        <taxon>Streptophyta</taxon>
        <taxon>Embryophyta</taxon>
        <taxon>Tracheophyta</taxon>
        <taxon>Spermatophyta</taxon>
        <taxon>Magnoliopsida</taxon>
        <taxon>Liliopsida</taxon>
        <taxon>Poales</taxon>
        <taxon>Poaceae</taxon>
        <taxon>PACMAD clade</taxon>
        <taxon>Panicoideae</taxon>
        <taxon>Panicodae</taxon>
        <taxon>Paniceae</taxon>
        <taxon>Cenchrinae</taxon>
        <taxon>Setaria</taxon>
    </lineage>
</organism>
<accession>A0A4U6SU86</accession>
<dbReference type="AlphaFoldDB" id="A0A4U6SU86"/>
<proteinExistence type="predicted"/>
<dbReference type="EMBL" id="CM016560">
    <property type="protein sequence ID" value="TKV90722.1"/>
    <property type="molecule type" value="Genomic_DNA"/>
</dbReference>
<feature type="region of interest" description="Disordered" evidence="1">
    <location>
        <begin position="1"/>
        <end position="115"/>
    </location>
</feature>
<name>A0A4U6SU86_SETVI</name>
<gene>
    <name evidence="2" type="ORF">SEVIR_9G047333v2</name>
</gene>
<feature type="compositionally biased region" description="Basic residues" evidence="1">
    <location>
        <begin position="63"/>
        <end position="86"/>
    </location>
</feature>
<reference evidence="2" key="1">
    <citation type="submission" date="2019-03" db="EMBL/GenBank/DDBJ databases">
        <title>WGS assembly of Setaria viridis.</title>
        <authorList>
            <person name="Huang P."/>
            <person name="Jenkins J."/>
            <person name="Grimwood J."/>
            <person name="Barry K."/>
            <person name="Healey A."/>
            <person name="Mamidi S."/>
            <person name="Sreedasyam A."/>
            <person name="Shu S."/>
            <person name="Feldman M."/>
            <person name="Wu J."/>
            <person name="Yu Y."/>
            <person name="Chen C."/>
            <person name="Johnson J."/>
            <person name="Rokhsar D."/>
            <person name="Baxter I."/>
            <person name="Schmutz J."/>
            <person name="Brutnell T."/>
            <person name="Kellogg E."/>
        </authorList>
    </citation>
    <scope>NUCLEOTIDE SEQUENCE [LARGE SCALE GENOMIC DNA]</scope>
</reference>
<feature type="compositionally biased region" description="Basic residues" evidence="1">
    <location>
        <begin position="106"/>
        <end position="115"/>
    </location>
</feature>
<evidence type="ECO:0000256" key="1">
    <source>
        <dbReference type="SAM" id="MobiDB-lite"/>
    </source>
</evidence>
<evidence type="ECO:0000313" key="3">
    <source>
        <dbReference type="Proteomes" id="UP000298652"/>
    </source>
</evidence>
<feature type="compositionally biased region" description="Low complexity" evidence="1">
    <location>
        <begin position="36"/>
        <end position="62"/>
    </location>
</feature>
<sequence length="115" mass="12527">MCSAAGADGHKARSGDRRQPTGCLGTSNSHRRKQKPPSSARRPTAPAAISTRTLEAPRSPRQPCRRSCRARTPPGRHGRPKRRCRRGPAGLEADARWSSTTLSTRASRHRAPGQE</sequence>
<protein>
    <submittedName>
        <fullName evidence="2">Uncharacterized protein</fullName>
    </submittedName>
</protein>